<keyword evidence="7 10" id="KW-0472">Membrane</keyword>
<evidence type="ECO:0000256" key="5">
    <source>
        <dbReference type="ARBA" id="ARBA00022692"/>
    </source>
</evidence>
<dbReference type="GO" id="GO:0016020">
    <property type="term" value="C:membrane"/>
    <property type="evidence" value="ECO:0007669"/>
    <property type="project" value="UniProtKB-SubCell"/>
</dbReference>
<keyword evidence="6 10" id="KW-1133">Transmembrane helix</keyword>
<evidence type="ECO:0000313" key="13">
    <source>
        <dbReference type="Proteomes" id="UP000014500"/>
    </source>
</evidence>
<feature type="domain" description="G-protein coupled receptors family 1 profile" evidence="11">
    <location>
        <begin position="79"/>
        <end position="363"/>
    </location>
</feature>
<dbReference type="Pfam" id="PF00001">
    <property type="entry name" value="7tm_1"/>
    <property type="match status" value="1"/>
</dbReference>
<evidence type="ECO:0000256" key="3">
    <source>
        <dbReference type="ARBA" id="ARBA00010663"/>
    </source>
</evidence>
<proteinExistence type="inferred from homology"/>
<feature type="transmembrane region" description="Helical" evidence="10">
    <location>
        <begin position="181"/>
        <end position="201"/>
    </location>
</feature>
<dbReference type="EnsemblMetazoa" id="SMAR003839-RA">
    <property type="protein sequence ID" value="SMAR003839-PA"/>
    <property type="gene ID" value="SMAR003839"/>
</dbReference>
<keyword evidence="9" id="KW-0297">G-protein coupled receptor</keyword>
<dbReference type="AlphaFoldDB" id="T1IRY8"/>
<evidence type="ECO:0000256" key="2">
    <source>
        <dbReference type="ARBA" id="ARBA00004370"/>
    </source>
</evidence>
<comment type="function">
    <text evidence="1">Receptor for thyrotropin-releasing hormone (TRH). Upon ligand binding, this G-protein-coupled receptor triggers activation of the phosphatidylinositol (IP3)-calcium-protein kinase C (PKC) pathway.</text>
</comment>
<dbReference type="PRINTS" id="PR00751">
    <property type="entry name" value="THYROLIBRINR"/>
</dbReference>
<evidence type="ECO:0000256" key="9">
    <source>
        <dbReference type="RuleBase" id="RU000688"/>
    </source>
</evidence>
<dbReference type="GO" id="GO:0004997">
    <property type="term" value="F:thyrotropin-releasing hormone receptor activity"/>
    <property type="evidence" value="ECO:0007669"/>
    <property type="project" value="InterPro"/>
</dbReference>
<feature type="transmembrane region" description="Helical" evidence="10">
    <location>
        <begin position="237"/>
        <end position="259"/>
    </location>
</feature>
<organism evidence="12 13">
    <name type="scientific">Strigamia maritima</name>
    <name type="common">European centipede</name>
    <name type="synonym">Geophilus maritimus</name>
    <dbReference type="NCBI Taxonomy" id="126957"/>
    <lineage>
        <taxon>Eukaryota</taxon>
        <taxon>Metazoa</taxon>
        <taxon>Ecdysozoa</taxon>
        <taxon>Arthropoda</taxon>
        <taxon>Myriapoda</taxon>
        <taxon>Chilopoda</taxon>
        <taxon>Pleurostigmophora</taxon>
        <taxon>Geophilomorpha</taxon>
        <taxon>Linotaeniidae</taxon>
        <taxon>Strigamia</taxon>
    </lineage>
</organism>
<dbReference type="SUPFAM" id="SSF81321">
    <property type="entry name" value="Family A G protein-coupled receptor-like"/>
    <property type="match status" value="1"/>
</dbReference>
<dbReference type="PANTHER" id="PTHR46061">
    <property type="entry name" value="THYROTROPIN-RELEASING HORMONE RECEPTOR"/>
    <property type="match status" value="1"/>
</dbReference>
<comment type="subcellular location">
    <subcellularLocation>
        <location evidence="2">Membrane</location>
    </subcellularLocation>
</comment>
<evidence type="ECO:0000256" key="1">
    <source>
        <dbReference type="ARBA" id="ARBA00004100"/>
    </source>
</evidence>
<evidence type="ECO:0000259" key="11">
    <source>
        <dbReference type="PROSITE" id="PS50262"/>
    </source>
</evidence>
<keyword evidence="9" id="KW-0807">Transducer</keyword>
<dbReference type="eggNOG" id="KOG3656">
    <property type="taxonomic scope" value="Eukaryota"/>
</dbReference>
<feature type="transmembrane region" description="Helical" evidence="10">
    <location>
        <begin position="100"/>
        <end position="125"/>
    </location>
</feature>
<dbReference type="PROSITE" id="PS50262">
    <property type="entry name" value="G_PROTEIN_RECEP_F1_2"/>
    <property type="match status" value="1"/>
</dbReference>
<dbReference type="PhylomeDB" id="T1IRY8"/>
<reference evidence="13" key="1">
    <citation type="submission" date="2011-05" db="EMBL/GenBank/DDBJ databases">
        <authorList>
            <person name="Richards S.R."/>
            <person name="Qu J."/>
            <person name="Jiang H."/>
            <person name="Jhangiani S.N."/>
            <person name="Agravi P."/>
            <person name="Goodspeed R."/>
            <person name="Gross S."/>
            <person name="Mandapat C."/>
            <person name="Jackson L."/>
            <person name="Mathew T."/>
            <person name="Pu L."/>
            <person name="Thornton R."/>
            <person name="Saada N."/>
            <person name="Wilczek-Boney K.B."/>
            <person name="Lee S."/>
            <person name="Kovar C."/>
            <person name="Wu Y."/>
            <person name="Scherer S.E."/>
            <person name="Worley K.C."/>
            <person name="Muzny D.M."/>
            <person name="Gibbs R."/>
        </authorList>
    </citation>
    <scope>NUCLEOTIDE SEQUENCE</scope>
    <source>
        <strain evidence="13">Brora</strain>
    </source>
</reference>
<dbReference type="InterPro" id="IPR002120">
    <property type="entry name" value="TRH_rcpt_1"/>
</dbReference>
<feature type="transmembrane region" description="Helical" evidence="10">
    <location>
        <begin position="131"/>
        <end position="160"/>
    </location>
</feature>
<keyword evidence="13" id="KW-1185">Reference proteome</keyword>
<feature type="transmembrane region" description="Helical" evidence="10">
    <location>
        <begin position="340"/>
        <end position="364"/>
    </location>
</feature>
<dbReference type="PANTHER" id="PTHR46061:SF3">
    <property type="entry name" value="THYROTROPIN-RELEASING HORMONE RECEPTOR"/>
    <property type="match status" value="1"/>
</dbReference>
<dbReference type="PRINTS" id="PR00237">
    <property type="entry name" value="GPCRRHODOPSN"/>
</dbReference>
<dbReference type="OMA" id="NCKQKPA"/>
<dbReference type="PRINTS" id="PR01846">
    <property type="entry name" value="TRHRFAMILY"/>
</dbReference>
<evidence type="ECO:0000256" key="4">
    <source>
        <dbReference type="ARBA" id="ARBA00018873"/>
    </source>
</evidence>
<evidence type="ECO:0000256" key="6">
    <source>
        <dbReference type="ARBA" id="ARBA00022989"/>
    </source>
</evidence>
<reference evidence="12" key="2">
    <citation type="submission" date="2015-02" db="UniProtKB">
        <authorList>
            <consortium name="EnsemblMetazoa"/>
        </authorList>
    </citation>
    <scope>IDENTIFICATION</scope>
</reference>
<dbReference type="STRING" id="126957.T1IRY8"/>
<dbReference type="HOGENOM" id="CLU_009579_6_5_1"/>
<dbReference type="Gene3D" id="1.20.1070.10">
    <property type="entry name" value="Rhodopsin 7-helix transmembrane proteins"/>
    <property type="match status" value="1"/>
</dbReference>
<evidence type="ECO:0000256" key="10">
    <source>
        <dbReference type="SAM" id="Phobius"/>
    </source>
</evidence>
<protein>
    <recommendedName>
        <fullName evidence="4">Thyrotropin-releasing hormone receptor</fullName>
    </recommendedName>
    <alternativeName>
        <fullName evidence="8">Thyroliberin receptor</fullName>
    </alternativeName>
</protein>
<name>T1IRY8_STRMM</name>
<evidence type="ECO:0000256" key="8">
    <source>
        <dbReference type="ARBA" id="ARBA00032251"/>
    </source>
</evidence>
<dbReference type="InterPro" id="IPR000276">
    <property type="entry name" value="GPCR_Rhodpsn"/>
</dbReference>
<keyword evidence="9" id="KW-0675">Receptor</keyword>
<evidence type="ECO:0000313" key="12">
    <source>
        <dbReference type="EnsemblMetazoa" id="SMAR003839-PA"/>
    </source>
</evidence>
<comment type="similarity">
    <text evidence="3 9">Belongs to the G-protein coupled receptor 1 family.</text>
</comment>
<dbReference type="InterPro" id="IPR017452">
    <property type="entry name" value="GPCR_Rhodpsn_7TM"/>
</dbReference>
<accession>T1IRY8</accession>
<feature type="transmembrane region" description="Helical" evidence="10">
    <location>
        <begin position="67"/>
        <end position="88"/>
    </location>
</feature>
<keyword evidence="5 9" id="KW-0812">Transmembrane</keyword>
<evidence type="ECO:0000256" key="7">
    <source>
        <dbReference type="ARBA" id="ARBA00023136"/>
    </source>
</evidence>
<dbReference type="PROSITE" id="PS00237">
    <property type="entry name" value="G_PROTEIN_RECEP_F1_1"/>
    <property type="match status" value="1"/>
</dbReference>
<dbReference type="Proteomes" id="UP000014500">
    <property type="component" value="Unassembled WGS sequence"/>
</dbReference>
<feature type="transmembrane region" description="Helical" evidence="10">
    <location>
        <begin position="304"/>
        <end position="320"/>
    </location>
</feature>
<sequence length="374" mass="42708">MHIYLENLKGMLGDDCSLSDYNSSEYPITCNVSHTFLAELLANITLRLDRHHYPEYYSYQYRLIGTLFQSIIFVVGVLGNVLVVLVVFRTPSMHSPTYCYLVSLAVADCLVLVAAVPQEIVSYYLVGDEWIWGRVGCALLIFIQYTGINASSLSITAFTVERYIAICHPMHAHAVCTVRRAKRIICCVWIFALCYCSPWLVLTKTIPLMYEGIPVKEKCTFALSRNSYVGYYFADLIVFYVIPLLLSCVLYGIMARILYDNAISSAKNPGGQQMRHLHRGDTHRFVGNGTNATKPNIQSSATQVVKMLVTVVALFAAFWFPYRVWLVYNSFAKEPYMELWFLMFAKTMVFINRTNFMESGFIVFNLHQMPNKIM</sequence>
<dbReference type="EMBL" id="JH431402">
    <property type="status" value="NOT_ANNOTATED_CDS"/>
    <property type="molecule type" value="Genomic_DNA"/>
</dbReference>